<proteinExistence type="predicted"/>
<reference evidence="1 2" key="1">
    <citation type="journal article" date="2006" name="Science">
        <title>The genome of black cottonwood, Populus trichocarpa (Torr. &amp; Gray).</title>
        <authorList>
            <person name="Tuskan G.A."/>
            <person name="Difazio S."/>
            <person name="Jansson S."/>
            <person name="Bohlmann J."/>
            <person name="Grigoriev I."/>
            <person name="Hellsten U."/>
            <person name="Putnam N."/>
            <person name="Ralph S."/>
            <person name="Rombauts S."/>
            <person name="Salamov A."/>
            <person name="Schein J."/>
            <person name="Sterck L."/>
            <person name="Aerts A."/>
            <person name="Bhalerao R.R."/>
            <person name="Bhalerao R.P."/>
            <person name="Blaudez D."/>
            <person name="Boerjan W."/>
            <person name="Brun A."/>
            <person name="Brunner A."/>
            <person name="Busov V."/>
            <person name="Campbell M."/>
            <person name="Carlson J."/>
            <person name="Chalot M."/>
            <person name="Chapman J."/>
            <person name="Chen G.L."/>
            <person name="Cooper D."/>
            <person name="Coutinho P.M."/>
            <person name="Couturier J."/>
            <person name="Covert S."/>
            <person name="Cronk Q."/>
            <person name="Cunningham R."/>
            <person name="Davis J."/>
            <person name="Degroeve S."/>
            <person name="Dejardin A."/>
            <person name="Depamphilis C."/>
            <person name="Detter J."/>
            <person name="Dirks B."/>
            <person name="Dubchak I."/>
            <person name="Duplessis S."/>
            <person name="Ehlting J."/>
            <person name="Ellis B."/>
            <person name="Gendler K."/>
            <person name="Goodstein D."/>
            <person name="Gribskov M."/>
            <person name="Grimwood J."/>
            <person name="Groover A."/>
            <person name="Gunter L."/>
            <person name="Hamberger B."/>
            <person name="Heinze B."/>
            <person name="Helariutta Y."/>
            <person name="Henrissat B."/>
            <person name="Holligan D."/>
            <person name="Holt R."/>
            <person name="Huang W."/>
            <person name="Islam-Faridi N."/>
            <person name="Jones S."/>
            <person name="Jones-Rhoades M."/>
            <person name="Jorgensen R."/>
            <person name="Joshi C."/>
            <person name="Kangasjarvi J."/>
            <person name="Karlsson J."/>
            <person name="Kelleher C."/>
            <person name="Kirkpatrick R."/>
            <person name="Kirst M."/>
            <person name="Kohler A."/>
            <person name="Kalluri U."/>
            <person name="Larimer F."/>
            <person name="Leebens-Mack J."/>
            <person name="Leple J.C."/>
            <person name="Locascio P."/>
            <person name="Lou Y."/>
            <person name="Lucas S."/>
            <person name="Martin F."/>
            <person name="Montanini B."/>
            <person name="Napoli C."/>
            <person name="Nelson D.R."/>
            <person name="Nelson C."/>
            <person name="Nieminen K."/>
            <person name="Nilsson O."/>
            <person name="Pereda V."/>
            <person name="Peter G."/>
            <person name="Philippe R."/>
            <person name="Pilate G."/>
            <person name="Poliakov A."/>
            <person name="Razumovskaya J."/>
            <person name="Richardson P."/>
            <person name="Rinaldi C."/>
            <person name="Ritland K."/>
            <person name="Rouze P."/>
            <person name="Ryaboy D."/>
            <person name="Schmutz J."/>
            <person name="Schrader J."/>
            <person name="Segerman B."/>
            <person name="Shin H."/>
            <person name="Siddiqui A."/>
            <person name="Sterky F."/>
            <person name="Terry A."/>
            <person name="Tsai C.J."/>
            <person name="Uberbacher E."/>
            <person name="Unneberg P."/>
            <person name="Vahala J."/>
            <person name="Wall K."/>
            <person name="Wessler S."/>
            <person name="Yang G."/>
            <person name="Yin T."/>
            <person name="Douglas C."/>
            <person name="Marra M."/>
            <person name="Sandberg G."/>
            <person name="Van de Peer Y."/>
            <person name="Rokhsar D."/>
        </authorList>
    </citation>
    <scope>NUCLEOTIDE SEQUENCE [LARGE SCALE GENOMIC DNA]</scope>
    <source>
        <strain evidence="2">cv. Nisqually</strain>
    </source>
</reference>
<comment type="caution">
    <text evidence="1">The sequence shown here is derived from an EMBL/GenBank/DDBJ whole genome shotgun (WGS) entry which is preliminary data.</text>
</comment>
<evidence type="ECO:0000313" key="2">
    <source>
        <dbReference type="Proteomes" id="UP000006729"/>
    </source>
</evidence>
<keyword evidence="2" id="KW-1185">Reference proteome</keyword>
<organism evidence="1 2">
    <name type="scientific">Populus trichocarpa</name>
    <name type="common">Western balsam poplar</name>
    <name type="synonym">Populus balsamifera subsp. trichocarpa</name>
    <dbReference type="NCBI Taxonomy" id="3694"/>
    <lineage>
        <taxon>Eukaryota</taxon>
        <taxon>Viridiplantae</taxon>
        <taxon>Streptophyta</taxon>
        <taxon>Embryophyta</taxon>
        <taxon>Tracheophyta</taxon>
        <taxon>Spermatophyta</taxon>
        <taxon>Magnoliopsida</taxon>
        <taxon>eudicotyledons</taxon>
        <taxon>Gunneridae</taxon>
        <taxon>Pentapetalae</taxon>
        <taxon>rosids</taxon>
        <taxon>fabids</taxon>
        <taxon>Malpighiales</taxon>
        <taxon>Salicaceae</taxon>
        <taxon>Saliceae</taxon>
        <taxon>Populus</taxon>
    </lineage>
</organism>
<name>A0ACC0S3W1_POPTR</name>
<accession>A0ACC0S3W1</accession>
<gene>
    <name evidence="1" type="ORF">POPTR_012G031250v4</name>
</gene>
<dbReference type="EMBL" id="CM009301">
    <property type="protein sequence ID" value="KAI9384079.1"/>
    <property type="molecule type" value="Genomic_DNA"/>
</dbReference>
<protein>
    <submittedName>
        <fullName evidence="1">Uncharacterized protein</fullName>
    </submittedName>
</protein>
<evidence type="ECO:0000313" key="1">
    <source>
        <dbReference type="EMBL" id="KAI9384079.1"/>
    </source>
</evidence>
<sequence length="120" mass="14146">MLGDENYIDYSNLICFFMKRFIHIIPQKSPLSGKGTRSRVEADGKKREIVDSEGLNWTVDQMVKKEFSFQFESFLSELILTFYSLARLKLHSHLQPLKLLLRLWIHLYIKPHAFISPQNC</sequence>
<dbReference type="Proteomes" id="UP000006729">
    <property type="component" value="Chromosome 12"/>
</dbReference>